<evidence type="ECO:0000256" key="2">
    <source>
        <dbReference type="ARBA" id="ARBA00007970"/>
    </source>
</evidence>
<dbReference type="NCBIfam" id="TIGR01141">
    <property type="entry name" value="hisC"/>
    <property type="match status" value="1"/>
</dbReference>
<keyword evidence="7 9" id="KW-0663">Pyridoxal phosphate</keyword>
<keyword evidence="6 9" id="KW-0808">Transferase</keyword>
<dbReference type="HAMAP" id="MF_01023">
    <property type="entry name" value="HisC_aminotrans_2"/>
    <property type="match status" value="1"/>
</dbReference>
<dbReference type="RefSeq" id="WP_212327126.1">
    <property type="nucleotide sequence ID" value="NZ_AP024463.1"/>
</dbReference>
<organism evidence="11 12">
    <name type="scientific">Arachnia rubra</name>
    <dbReference type="NCBI Taxonomy" id="1547448"/>
    <lineage>
        <taxon>Bacteria</taxon>
        <taxon>Bacillati</taxon>
        <taxon>Actinomycetota</taxon>
        <taxon>Actinomycetes</taxon>
        <taxon>Propionibacteriales</taxon>
        <taxon>Propionibacteriaceae</taxon>
        <taxon>Arachnia</taxon>
    </lineage>
</organism>
<comment type="pathway">
    <text evidence="9">Amino-acid biosynthesis; L-histidine biosynthesis; L-histidine from 5-phospho-alpha-D-ribose 1-diphosphate: step 7/9.</text>
</comment>
<dbReference type="PANTHER" id="PTHR42885:SF2">
    <property type="entry name" value="HISTIDINOL-PHOSPHATE AMINOTRANSFERASE"/>
    <property type="match status" value="1"/>
</dbReference>
<gene>
    <name evidence="9" type="primary">hisC</name>
    <name evidence="11" type="ORF">J5A65_07120</name>
</gene>
<feature type="domain" description="Aminotransferase class I/classII large" evidence="10">
    <location>
        <begin position="29"/>
        <end position="351"/>
    </location>
</feature>
<evidence type="ECO:0000313" key="11">
    <source>
        <dbReference type="EMBL" id="QUC09473.1"/>
    </source>
</evidence>
<keyword evidence="4 9" id="KW-0032">Aminotransferase</keyword>
<comment type="cofactor">
    <cofactor evidence="1 9">
        <name>pyridoxal 5'-phosphate</name>
        <dbReference type="ChEBI" id="CHEBI:597326"/>
    </cofactor>
</comment>
<dbReference type="InterPro" id="IPR015421">
    <property type="entry name" value="PyrdxlP-dep_Trfase_major"/>
</dbReference>
<keyword evidence="12" id="KW-1185">Reference proteome</keyword>
<dbReference type="PROSITE" id="PS00599">
    <property type="entry name" value="AA_TRANSFER_CLASS_2"/>
    <property type="match status" value="1"/>
</dbReference>
<comment type="similarity">
    <text evidence="2 9">Belongs to the class-II pyridoxal-phosphate-dependent aminotransferase family. Histidinol-phosphate aminotransferase subfamily.</text>
</comment>
<dbReference type="GO" id="GO:0004400">
    <property type="term" value="F:histidinol-phosphate transaminase activity"/>
    <property type="evidence" value="ECO:0007669"/>
    <property type="project" value="UniProtKB-EC"/>
</dbReference>
<accession>A0ABX7YA29</accession>
<feature type="modified residue" description="N6-(pyridoxal phosphate)lysine" evidence="9">
    <location>
        <position position="222"/>
    </location>
</feature>
<evidence type="ECO:0000256" key="1">
    <source>
        <dbReference type="ARBA" id="ARBA00001933"/>
    </source>
</evidence>
<evidence type="ECO:0000256" key="9">
    <source>
        <dbReference type="HAMAP-Rule" id="MF_01023"/>
    </source>
</evidence>
<dbReference type="Pfam" id="PF00155">
    <property type="entry name" value="Aminotran_1_2"/>
    <property type="match status" value="1"/>
</dbReference>
<proteinExistence type="inferred from homology"/>
<dbReference type="CDD" id="cd00609">
    <property type="entry name" value="AAT_like"/>
    <property type="match status" value="1"/>
</dbReference>
<evidence type="ECO:0000256" key="4">
    <source>
        <dbReference type="ARBA" id="ARBA00022576"/>
    </source>
</evidence>
<dbReference type="EMBL" id="CP072384">
    <property type="protein sequence ID" value="QUC09473.1"/>
    <property type="molecule type" value="Genomic_DNA"/>
</dbReference>
<dbReference type="EC" id="2.6.1.9" evidence="9"/>
<dbReference type="InterPro" id="IPR015424">
    <property type="entry name" value="PyrdxlP-dep_Trfase"/>
</dbReference>
<sequence>MSSSYGDLPLRADLVGQEPYGAPQLDVPVVLNVNENPYPPSPALRQAMGAAIQEAAGSMNRYPDRDALTLREALASYLGNGLTAGNIWAANGSNEIMSQLLTAFGGPGRTMLTFTPTYSMYPEYARNTCTSYVTEPRRQDFTVDAGLVLSAIARHSPTVVVITTPNNPTGTCTSLEVIDAVCSATDAVVVVDEAYQEFSQTPAALSLLARHPRLVVTRTMSKAFAMAGGRVGYLAASPAVVDACRLVRLPYHLSAQTQALALVALTHQDELLSRVRQLAQECRSFQDWLRDNGYEVVPSEANFVLFGRFTDRHAVWQGLLNRGVLIRETGPQGFLRASAGKPEEMAALKEALAKINPEGRH</sequence>
<reference evidence="11 12" key="1">
    <citation type="submission" date="2021-03" db="EMBL/GenBank/DDBJ databases">
        <title>Human Oral Microbial Genomes.</title>
        <authorList>
            <person name="Johnston C.D."/>
            <person name="Chen T."/>
            <person name="Dewhirst F.E."/>
        </authorList>
    </citation>
    <scope>NUCLEOTIDE SEQUENCE [LARGE SCALE GENOMIC DNA]</scope>
    <source>
        <strain evidence="11 12">DSMZ 100122</strain>
    </source>
</reference>
<evidence type="ECO:0000259" key="10">
    <source>
        <dbReference type="Pfam" id="PF00155"/>
    </source>
</evidence>
<name>A0ABX7YA29_9ACTN</name>
<comment type="catalytic activity">
    <reaction evidence="9">
        <text>L-histidinol phosphate + 2-oxoglutarate = 3-(imidazol-4-yl)-2-oxopropyl phosphate + L-glutamate</text>
        <dbReference type="Rhea" id="RHEA:23744"/>
        <dbReference type="ChEBI" id="CHEBI:16810"/>
        <dbReference type="ChEBI" id="CHEBI:29985"/>
        <dbReference type="ChEBI" id="CHEBI:57766"/>
        <dbReference type="ChEBI" id="CHEBI:57980"/>
        <dbReference type="EC" id="2.6.1.9"/>
    </reaction>
</comment>
<comment type="subunit">
    <text evidence="3 9">Homodimer.</text>
</comment>
<dbReference type="InterPro" id="IPR004839">
    <property type="entry name" value="Aminotransferase_I/II_large"/>
</dbReference>
<protein>
    <recommendedName>
        <fullName evidence="9">Histidinol-phosphate aminotransferase</fullName>
        <ecNumber evidence="9">2.6.1.9</ecNumber>
    </recommendedName>
    <alternativeName>
        <fullName evidence="9">Imidazole acetol-phosphate transaminase</fullName>
    </alternativeName>
</protein>
<dbReference type="InterPro" id="IPR001917">
    <property type="entry name" value="Aminotrans_II_pyridoxalP_BS"/>
</dbReference>
<keyword evidence="5 9" id="KW-0028">Amino-acid biosynthesis</keyword>
<dbReference type="PANTHER" id="PTHR42885">
    <property type="entry name" value="HISTIDINOL-PHOSPHATE AMINOTRANSFERASE-RELATED"/>
    <property type="match status" value="1"/>
</dbReference>
<dbReference type="SUPFAM" id="SSF53383">
    <property type="entry name" value="PLP-dependent transferases"/>
    <property type="match status" value="1"/>
</dbReference>
<evidence type="ECO:0000256" key="3">
    <source>
        <dbReference type="ARBA" id="ARBA00011738"/>
    </source>
</evidence>
<dbReference type="Gene3D" id="3.40.640.10">
    <property type="entry name" value="Type I PLP-dependent aspartate aminotransferase-like (Major domain)"/>
    <property type="match status" value="1"/>
</dbReference>
<dbReference type="Proteomes" id="UP000678513">
    <property type="component" value="Chromosome"/>
</dbReference>
<evidence type="ECO:0000313" key="12">
    <source>
        <dbReference type="Proteomes" id="UP000678513"/>
    </source>
</evidence>
<keyword evidence="8 9" id="KW-0368">Histidine biosynthesis</keyword>
<dbReference type="NCBIfam" id="NF002877">
    <property type="entry name" value="PRK03317.1"/>
    <property type="match status" value="1"/>
</dbReference>
<evidence type="ECO:0000256" key="7">
    <source>
        <dbReference type="ARBA" id="ARBA00022898"/>
    </source>
</evidence>
<dbReference type="InterPro" id="IPR005861">
    <property type="entry name" value="HisP_aminotrans"/>
</dbReference>
<evidence type="ECO:0000256" key="6">
    <source>
        <dbReference type="ARBA" id="ARBA00022679"/>
    </source>
</evidence>
<evidence type="ECO:0000256" key="8">
    <source>
        <dbReference type="ARBA" id="ARBA00023102"/>
    </source>
</evidence>
<evidence type="ECO:0000256" key="5">
    <source>
        <dbReference type="ARBA" id="ARBA00022605"/>
    </source>
</evidence>
<dbReference type="Gene3D" id="3.90.1150.10">
    <property type="entry name" value="Aspartate Aminotransferase, domain 1"/>
    <property type="match status" value="1"/>
</dbReference>
<dbReference type="InterPro" id="IPR015422">
    <property type="entry name" value="PyrdxlP-dep_Trfase_small"/>
</dbReference>